<proteinExistence type="inferred from homology"/>
<dbReference type="Pfam" id="PF00022">
    <property type="entry name" value="Actin"/>
    <property type="match status" value="2"/>
</dbReference>
<feature type="region of interest" description="Disordered" evidence="2">
    <location>
        <begin position="142"/>
        <end position="163"/>
    </location>
</feature>
<evidence type="ECO:0000313" key="4">
    <source>
        <dbReference type="Proteomes" id="UP000803884"/>
    </source>
</evidence>
<dbReference type="Gene3D" id="3.90.640.10">
    <property type="entry name" value="Actin, Chain A, domain 4"/>
    <property type="match status" value="1"/>
</dbReference>
<dbReference type="InterPro" id="IPR004000">
    <property type="entry name" value="Actin"/>
</dbReference>
<name>A0AB34L0E2_9PEZI</name>
<evidence type="ECO:0000256" key="2">
    <source>
        <dbReference type="SAM" id="MobiDB-lite"/>
    </source>
</evidence>
<dbReference type="PANTHER" id="PTHR11937">
    <property type="entry name" value="ACTIN"/>
    <property type="match status" value="1"/>
</dbReference>
<dbReference type="CDD" id="cd10206">
    <property type="entry name" value="ASKHA_NBD_Arp8-like"/>
    <property type="match status" value="1"/>
</dbReference>
<organism evidence="3 4">
    <name type="scientific">Cladosporium halotolerans</name>
    <dbReference type="NCBI Taxonomy" id="1052096"/>
    <lineage>
        <taxon>Eukaryota</taxon>
        <taxon>Fungi</taxon>
        <taxon>Dikarya</taxon>
        <taxon>Ascomycota</taxon>
        <taxon>Pezizomycotina</taxon>
        <taxon>Dothideomycetes</taxon>
        <taxon>Dothideomycetidae</taxon>
        <taxon>Cladosporiales</taxon>
        <taxon>Cladosporiaceae</taxon>
        <taxon>Cladosporium</taxon>
    </lineage>
</organism>
<reference evidence="3 4" key="1">
    <citation type="journal article" date="2020" name="Microbiol. Resour. Announc.">
        <title>Draft Genome Sequence of a Cladosporium Species Isolated from the Mesophotic Ascidian Didemnum maculosum.</title>
        <authorList>
            <person name="Gioti A."/>
            <person name="Siaperas R."/>
            <person name="Nikolaivits E."/>
            <person name="Le Goff G."/>
            <person name="Ouazzani J."/>
            <person name="Kotoulas G."/>
            <person name="Topakas E."/>
        </authorList>
    </citation>
    <scope>NUCLEOTIDE SEQUENCE [LARGE SCALE GENOMIC DNA]</scope>
    <source>
        <strain evidence="3 4">TM138-S3</strain>
    </source>
</reference>
<dbReference type="SMART" id="SM00268">
    <property type="entry name" value="ACTIN"/>
    <property type="match status" value="1"/>
</dbReference>
<keyword evidence="4" id="KW-1185">Reference proteome</keyword>
<evidence type="ECO:0000256" key="1">
    <source>
        <dbReference type="RuleBase" id="RU000487"/>
    </source>
</evidence>
<feature type="region of interest" description="Disordered" evidence="2">
    <location>
        <begin position="75"/>
        <end position="107"/>
    </location>
</feature>
<dbReference type="GeneID" id="96003673"/>
<feature type="region of interest" description="Disordered" evidence="2">
    <location>
        <begin position="522"/>
        <end position="597"/>
    </location>
</feature>
<dbReference type="Gene3D" id="3.30.420.40">
    <property type="match status" value="3"/>
</dbReference>
<dbReference type="InterPro" id="IPR043129">
    <property type="entry name" value="ATPase_NBD"/>
</dbReference>
<feature type="compositionally biased region" description="Low complexity" evidence="2">
    <location>
        <begin position="580"/>
        <end position="595"/>
    </location>
</feature>
<comment type="caution">
    <text evidence="3">The sequence shown here is derived from an EMBL/GenBank/DDBJ whole genome shotgun (WGS) entry which is preliminary data.</text>
</comment>
<dbReference type="RefSeq" id="XP_069232135.1">
    <property type="nucleotide sequence ID" value="XM_069370835.1"/>
</dbReference>
<protein>
    <recommendedName>
        <fullName evidence="5">Actin-related protein 8</fullName>
    </recommendedName>
</protein>
<dbReference type="SUPFAM" id="SSF53067">
    <property type="entry name" value="Actin-like ATPase domain"/>
    <property type="match status" value="2"/>
</dbReference>
<evidence type="ECO:0000313" key="3">
    <source>
        <dbReference type="EMBL" id="KAL1589030.1"/>
    </source>
</evidence>
<gene>
    <name evidence="3" type="ORF">WHR41_02229</name>
</gene>
<dbReference type="FunFam" id="3.30.420.40:FF:000232">
    <property type="entry name" value="Actin-related protein 8"/>
    <property type="match status" value="1"/>
</dbReference>
<feature type="compositionally biased region" description="Basic and acidic residues" evidence="2">
    <location>
        <begin position="142"/>
        <end position="162"/>
    </location>
</feature>
<feature type="compositionally biased region" description="Pro residues" evidence="2">
    <location>
        <begin position="532"/>
        <end position="542"/>
    </location>
</feature>
<feature type="compositionally biased region" description="Acidic residues" evidence="2">
    <location>
        <begin position="88"/>
        <end position="104"/>
    </location>
</feature>
<evidence type="ECO:0008006" key="5">
    <source>
        <dbReference type="Google" id="ProtNLM"/>
    </source>
</evidence>
<dbReference type="Proteomes" id="UP000803884">
    <property type="component" value="Unassembled WGS sequence"/>
</dbReference>
<feature type="compositionally biased region" description="Polar residues" evidence="2">
    <location>
        <begin position="550"/>
        <end position="567"/>
    </location>
</feature>
<dbReference type="AlphaFoldDB" id="A0AB34L0E2"/>
<sequence length="725" mass="81964">MVGKKSGRALLREEGLQRTDNNMEFTTWPQVNMINQKNYYTDFLKRDDQILALRLQQDERLDRRKRAAVDIDRARAHGVTEGVPYGEPDPDQEVDEDEPMDDAGSENYGSKTIILHPGSQNLRLGLATDALPKTVPMVIARKSDHSEAEVSEPKPKRLKTDGPSEEWFGEDFANQYNAMAQDFKASRRASKRRVLPNSRELVTKWNSTTEPEIISEHNDPLRIDWTELPAEPSKAPEYFVGAPALRIPEDSNPRYKLSWPLRRGWLNEKDYYSRNMLERDFFLIMEESIKEQLNLPNKKDWSQYSCVFIIPDLYEKVLVAQVLRQLIVDFGFQRVCFIQESLAATFGAGHGSACIIDMGAEKTSIACVEDGMVIEDSRMNLKYGGYDMTETFVKMMLFDRFNYSDFNLMRRHDFLLAEELKEKYTTMSDESISVQQFEFHLRAHGQQTRKYTFKLYDEGFLAPMGYFRPEIFDHSDKLVDRRKLVPRSVDLYDGRPNDPLSQAQLAVIDYARQNIPSAVVAAPTNPAAPRGTPLPAPTPSKPRPLGLPSHLTTNGENGDTTPRSSVAGSPPPEDIGTPQPTDNPTAAPSTAPDDPLTSQIDTAALDRTAPIMPLHRAILTSIEHAAGADDRRRRDLLGSIMVIGGASKTPSLGAYLELQLRQALPQWPKEILVAPPPKDLDPAILVWKGGSVFGKLRMTNDSWIGPLEFDRLGARILNYKCMWHW</sequence>
<comment type="similarity">
    <text evidence="1">Belongs to the actin family.</text>
</comment>
<accession>A0AB34L0E2</accession>
<dbReference type="EMBL" id="JAAQHG020000005">
    <property type="protein sequence ID" value="KAL1589030.1"/>
    <property type="molecule type" value="Genomic_DNA"/>
</dbReference>